<protein>
    <submittedName>
        <fullName evidence="1">Uncharacterized protein</fullName>
    </submittedName>
</protein>
<dbReference type="EMBL" id="HACA01004371">
    <property type="protein sequence ID" value="CDW21732.1"/>
    <property type="molecule type" value="Transcribed_RNA"/>
</dbReference>
<name>A0A0K2T830_LEPSM</name>
<evidence type="ECO:0000313" key="1">
    <source>
        <dbReference type="EMBL" id="CDW21732.1"/>
    </source>
</evidence>
<accession>A0A0K2T830</accession>
<feature type="non-terminal residue" evidence="1">
    <location>
        <position position="1"/>
    </location>
</feature>
<proteinExistence type="predicted"/>
<dbReference type="AlphaFoldDB" id="A0A0K2T830"/>
<sequence>LVLFCYVTTMEEGNRVKDVGVTTKDIVKQTGVDPKTVYNVKKTLEAVESLVRKSHKEVLNIIRYIKEMYEITCQESFKGGPLIRRLGSLW</sequence>
<reference evidence="1" key="1">
    <citation type="submission" date="2014-05" db="EMBL/GenBank/DDBJ databases">
        <authorList>
            <person name="Chronopoulou M."/>
        </authorList>
    </citation>
    <scope>NUCLEOTIDE SEQUENCE</scope>
    <source>
        <tissue evidence="1">Whole organism</tissue>
    </source>
</reference>
<organism evidence="1">
    <name type="scientific">Lepeophtheirus salmonis</name>
    <name type="common">Salmon louse</name>
    <name type="synonym">Caligus salmonis</name>
    <dbReference type="NCBI Taxonomy" id="72036"/>
    <lineage>
        <taxon>Eukaryota</taxon>
        <taxon>Metazoa</taxon>
        <taxon>Ecdysozoa</taxon>
        <taxon>Arthropoda</taxon>
        <taxon>Crustacea</taxon>
        <taxon>Multicrustacea</taxon>
        <taxon>Hexanauplia</taxon>
        <taxon>Copepoda</taxon>
        <taxon>Siphonostomatoida</taxon>
        <taxon>Caligidae</taxon>
        <taxon>Lepeophtheirus</taxon>
    </lineage>
</organism>